<organism evidence="1 2">
    <name type="scientific">Actinocatenispora comari</name>
    <dbReference type="NCBI Taxonomy" id="2807577"/>
    <lineage>
        <taxon>Bacteria</taxon>
        <taxon>Bacillati</taxon>
        <taxon>Actinomycetota</taxon>
        <taxon>Actinomycetes</taxon>
        <taxon>Micromonosporales</taxon>
        <taxon>Micromonosporaceae</taxon>
        <taxon>Actinocatenispora</taxon>
    </lineage>
</organism>
<name>A0A8J4AJR0_9ACTN</name>
<dbReference type="EMBL" id="BOPO01000151">
    <property type="protein sequence ID" value="GIL32029.1"/>
    <property type="molecule type" value="Genomic_DNA"/>
</dbReference>
<evidence type="ECO:0000313" key="2">
    <source>
        <dbReference type="Proteomes" id="UP000614996"/>
    </source>
</evidence>
<proteinExistence type="predicted"/>
<dbReference type="Proteomes" id="UP000614996">
    <property type="component" value="Unassembled WGS sequence"/>
</dbReference>
<accession>A0A8J4AJR0</accession>
<keyword evidence="2" id="KW-1185">Reference proteome</keyword>
<dbReference type="AlphaFoldDB" id="A0A8J4AJR0"/>
<dbReference type="RefSeq" id="WP_207129561.1">
    <property type="nucleotide sequence ID" value="NZ_BOPO01000151.1"/>
</dbReference>
<gene>
    <name evidence="1" type="ORF">NUM_72830</name>
</gene>
<reference evidence="2" key="1">
    <citation type="journal article" date="2021" name="Int. J. Syst. Evol. Microbiol.">
        <title>Actinocatenispora comari sp. nov., an endophytic actinomycete isolated from aerial parts of Comarum salesowianum.</title>
        <authorList>
            <person name="Oyunbileg N."/>
            <person name="Iizaka Y."/>
            <person name="Hamada M."/>
            <person name="Davaapurev B.O."/>
            <person name="Fukumoto A."/>
            <person name="Tsetseg B."/>
            <person name="Kato F."/>
            <person name="Tamura T."/>
            <person name="Batkhuu J."/>
            <person name="Anzai Y."/>
        </authorList>
    </citation>
    <scope>NUCLEOTIDE SEQUENCE [LARGE SCALE GENOMIC DNA]</scope>
    <source>
        <strain evidence="2">NUM-2625</strain>
    </source>
</reference>
<protein>
    <submittedName>
        <fullName evidence="1">Uncharacterized protein</fullName>
    </submittedName>
</protein>
<evidence type="ECO:0000313" key="1">
    <source>
        <dbReference type="EMBL" id="GIL32029.1"/>
    </source>
</evidence>
<sequence length="160" mass="17581">MTTAVHETTPARELVPSPLFDRLVRRIVTDHGLDRPMAERIMTEALAFLRACAITDRPLSPSLLVDIGWHTFILYTEPYAQFCERVAGRFLHHVPDDETDADTPGDDQAGHQVLREAIAALTATGHRVDVELWAPVAARCNGGGGGKCHQCHAGCYNSPR</sequence>
<comment type="caution">
    <text evidence="1">The sequence shown here is derived from an EMBL/GenBank/DDBJ whole genome shotgun (WGS) entry which is preliminary data.</text>
</comment>